<sequence length="588" mass="66883">MNIKKIWQRLIAKERWNQAKLENPGSIWPSTFQWSKLLSVLSLREKLILAISVGTFIIALVIWGAYFLNKHTKQTAAYGGAYTEAIVGQPKHINPILAPTNPADRDLSALIFSGLTRYDNKGNIVPDLAERWDISEDGKIYEFHLRPDLVWPDGESLNAQDVIFTIQKIQNNSVRNSLLPNWLSVKAEEGSDASIVKFTLPAPYSPFLQNTTVGILPRHLWAEVQNENFSGHELNTKPMGAGAYSIDRIERERPSGSIISITLKPNEKYWDRAPYIQTLKFKFFQTPEEAVDAYRQKSVDAMGGIDASNISLLRQNDRVISASLPRYFAVFFNQTASKIIADKTVRLALSYATDKNKILNEIWHGYGQTLDSPLVNGMLGYTEDLPKYDFAPDHARNILEATGWTDTDNDNIRSKGGNNLVITITTLDNPELTKTAEMLKSMWGAVGVSTEIKVLSNSQLRDDAIRPRTYEALLFGYELSIDPDPFSFWHSSQRFDPWPNLSLYNNKEMDKILEEARQKQNPLDRAELYKKFQQTIIDDAPALFLVAPEFIYPNTPKLKGIEINFLANPSWRFAEIKNWHLKTKIELK</sequence>
<name>A0A1G2PZB3_9BACT</name>
<dbReference type="CDD" id="cd08513">
    <property type="entry name" value="PBP2_thermophilic_Hb8_like"/>
    <property type="match status" value="1"/>
</dbReference>
<dbReference type="PANTHER" id="PTHR30290:SF9">
    <property type="entry name" value="OLIGOPEPTIDE-BINDING PROTEIN APPA"/>
    <property type="match status" value="1"/>
</dbReference>
<keyword evidence="4" id="KW-0812">Transmembrane</keyword>
<dbReference type="Gene3D" id="3.10.105.10">
    <property type="entry name" value="Dipeptide-binding Protein, Domain 3"/>
    <property type="match status" value="1"/>
</dbReference>
<feature type="transmembrane region" description="Helical" evidence="4">
    <location>
        <begin position="47"/>
        <end position="68"/>
    </location>
</feature>
<dbReference type="GO" id="GO:0043190">
    <property type="term" value="C:ATP-binding cassette (ABC) transporter complex"/>
    <property type="evidence" value="ECO:0007669"/>
    <property type="project" value="InterPro"/>
</dbReference>
<keyword evidence="3" id="KW-0732">Signal</keyword>
<keyword evidence="4" id="KW-0472">Membrane</keyword>
<keyword evidence="2" id="KW-0813">Transport</keyword>
<accession>A0A1G2PZB3</accession>
<evidence type="ECO:0000256" key="3">
    <source>
        <dbReference type="ARBA" id="ARBA00022729"/>
    </source>
</evidence>
<evidence type="ECO:0000256" key="2">
    <source>
        <dbReference type="ARBA" id="ARBA00022448"/>
    </source>
</evidence>
<dbReference type="Pfam" id="PF00496">
    <property type="entry name" value="SBP_bac_5"/>
    <property type="match status" value="1"/>
</dbReference>
<feature type="domain" description="Solute-binding protein family 5" evidence="5">
    <location>
        <begin position="123"/>
        <end position="490"/>
    </location>
</feature>
<dbReference type="Proteomes" id="UP000176951">
    <property type="component" value="Unassembled WGS sequence"/>
</dbReference>
<dbReference type="Gene3D" id="3.40.190.10">
    <property type="entry name" value="Periplasmic binding protein-like II"/>
    <property type="match status" value="1"/>
</dbReference>
<dbReference type="GO" id="GO:1904680">
    <property type="term" value="F:peptide transmembrane transporter activity"/>
    <property type="evidence" value="ECO:0007669"/>
    <property type="project" value="TreeGrafter"/>
</dbReference>
<keyword evidence="4" id="KW-1133">Transmembrane helix</keyword>
<evidence type="ECO:0000313" key="6">
    <source>
        <dbReference type="EMBL" id="OHA52941.1"/>
    </source>
</evidence>
<dbReference type="InterPro" id="IPR000914">
    <property type="entry name" value="SBP_5_dom"/>
</dbReference>
<dbReference type="SUPFAM" id="SSF53850">
    <property type="entry name" value="Periplasmic binding protein-like II"/>
    <property type="match status" value="1"/>
</dbReference>
<organism evidence="6 7">
    <name type="scientific">Candidatus Terrybacteria bacterium RIFCSPLOWO2_01_FULL_40_23</name>
    <dbReference type="NCBI Taxonomy" id="1802366"/>
    <lineage>
        <taxon>Bacteria</taxon>
        <taxon>Candidatus Terryibacteriota</taxon>
    </lineage>
</organism>
<dbReference type="InterPro" id="IPR030678">
    <property type="entry name" value="Peptide/Ni-bd"/>
</dbReference>
<comment type="similarity">
    <text evidence="1">Belongs to the bacterial solute-binding protein 5 family.</text>
</comment>
<dbReference type="GO" id="GO:0015833">
    <property type="term" value="P:peptide transport"/>
    <property type="evidence" value="ECO:0007669"/>
    <property type="project" value="TreeGrafter"/>
</dbReference>
<evidence type="ECO:0000256" key="1">
    <source>
        <dbReference type="ARBA" id="ARBA00005695"/>
    </source>
</evidence>
<dbReference type="PIRSF" id="PIRSF002741">
    <property type="entry name" value="MppA"/>
    <property type="match status" value="1"/>
</dbReference>
<protein>
    <recommendedName>
        <fullName evidence="5">Solute-binding protein family 5 domain-containing protein</fullName>
    </recommendedName>
</protein>
<dbReference type="InterPro" id="IPR039424">
    <property type="entry name" value="SBP_5"/>
</dbReference>
<comment type="caution">
    <text evidence="6">The sequence shown here is derived from an EMBL/GenBank/DDBJ whole genome shotgun (WGS) entry which is preliminary data.</text>
</comment>
<dbReference type="EMBL" id="MHSW01000002">
    <property type="protein sequence ID" value="OHA52941.1"/>
    <property type="molecule type" value="Genomic_DNA"/>
</dbReference>
<reference evidence="6 7" key="1">
    <citation type="journal article" date="2016" name="Nat. Commun.">
        <title>Thousands of microbial genomes shed light on interconnected biogeochemical processes in an aquifer system.</title>
        <authorList>
            <person name="Anantharaman K."/>
            <person name="Brown C.T."/>
            <person name="Hug L.A."/>
            <person name="Sharon I."/>
            <person name="Castelle C.J."/>
            <person name="Probst A.J."/>
            <person name="Thomas B.C."/>
            <person name="Singh A."/>
            <person name="Wilkins M.J."/>
            <person name="Karaoz U."/>
            <person name="Brodie E.L."/>
            <person name="Williams K.H."/>
            <person name="Hubbard S.S."/>
            <person name="Banfield J.F."/>
        </authorList>
    </citation>
    <scope>NUCLEOTIDE SEQUENCE [LARGE SCALE GENOMIC DNA]</scope>
</reference>
<dbReference type="Gene3D" id="3.90.76.10">
    <property type="entry name" value="Dipeptide-binding Protein, Domain 1"/>
    <property type="match status" value="1"/>
</dbReference>
<gene>
    <name evidence="6" type="ORF">A3A97_03990</name>
</gene>
<dbReference type="AlphaFoldDB" id="A0A1G2PZB3"/>
<evidence type="ECO:0000313" key="7">
    <source>
        <dbReference type="Proteomes" id="UP000176951"/>
    </source>
</evidence>
<proteinExistence type="inferred from homology"/>
<dbReference type="PANTHER" id="PTHR30290">
    <property type="entry name" value="PERIPLASMIC BINDING COMPONENT OF ABC TRANSPORTER"/>
    <property type="match status" value="1"/>
</dbReference>
<evidence type="ECO:0000256" key="4">
    <source>
        <dbReference type="SAM" id="Phobius"/>
    </source>
</evidence>
<dbReference type="GO" id="GO:0042597">
    <property type="term" value="C:periplasmic space"/>
    <property type="evidence" value="ECO:0007669"/>
    <property type="project" value="UniProtKB-ARBA"/>
</dbReference>
<evidence type="ECO:0000259" key="5">
    <source>
        <dbReference type="Pfam" id="PF00496"/>
    </source>
</evidence>